<sequence length="81" mass="8908">MTELNKKFTAESLKNYDGKNGRPAYIAVDGVVYDVTNNSHWTNGDHHGLTAGQALSEDILKSPHGHSVLHRINKVGTYTTD</sequence>
<name>A0A4S2BA09_9LACO</name>
<evidence type="ECO:0000313" key="3">
    <source>
        <dbReference type="Proteomes" id="UP000309117"/>
    </source>
</evidence>
<protein>
    <submittedName>
        <fullName evidence="2">Cytochrome B5</fullName>
    </submittedName>
</protein>
<proteinExistence type="predicted"/>
<evidence type="ECO:0000259" key="1">
    <source>
        <dbReference type="SMART" id="SM01117"/>
    </source>
</evidence>
<reference evidence="2 3" key="1">
    <citation type="submission" date="2019-04" db="EMBL/GenBank/DDBJ databases">
        <title>Microbes associate with the intestines of laboratory mice.</title>
        <authorList>
            <person name="Navarre W."/>
            <person name="Wong E."/>
            <person name="Huang K."/>
            <person name="Tropini C."/>
            <person name="Ng K."/>
            <person name="Yu B."/>
        </authorList>
    </citation>
    <scope>NUCLEOTIDE SEQUENCE [LARGE SCALE GENOMIC DNA]</scope>
    <source>
        <strain evidence="2 3">NM61_E11</strain>
    </source>
</reference>
<evidence type="ECO:0000313" key="2">
    <source>
        <dbReference type="EMBL" id="TGY10893.1"/>
    </source>
</evidence>
<dbReference type="Gene3D" id="3.10.120.10">
    <property type="entry name" value="Cytochrome b5-like heme/steroid binding domain"/>
    <property type="match status" value="1"/>
</dbReference>
<dbReference type="Pfam" id="PF00173">
    <property type="entry name" value="Cyt-b5"/>
    <property type="match status" value="1"/>
</dbReference>
<dbReference type="SUPFAM" id="SSF55856">
    <property type="entry name" value="Cytochrome b5-like heme/steroid binding domain"/>
    <property type="match status" value="1"/>
</dbReference>
<dbReference type="SMART" id="SM01117">
    <property type="entry name" value="Cyt-b5"/>
    <property type="match status" value="1"/>
</dbReference>
<feature type="domain" description="Cytochrome b5 heme-binding" evidence="1">
    <location>
        <begin position="8"/>
        <end position="79"/>
    </location>
</feature>
<dbReference type="EMBL" id="SRYV01000022">
    <property type="protein sequence ID" value="TGY10893.1"/>
    <property type="molecule type" value="Genomic_DNA"/>
</dbReference>
<gene>
    <name evidence="2" type="ORF">E5351_09410</name>
</gene>
<organism evidence="2 3">
    <name type="scientific">Lactobacillus intestinalis</name>
    <dbReference type="NCBI Taxonomy" id="151781"/>
    <lineage>
        <taxon>Bacteria</taxon>
        <taxon>Bacillati</taxon>
        <taxon>Bacillota</taxon>
        <taxon>Bacilli</taxon>
        <taxon>Lactobacillales</taxon>
        <taxon>Lactobacillaceae</taxon>
        <taxon>Lactobacillus</taxon>
    </lineage>
</organism>
<dbReference type="AlphaFoldDB" id="A0A4S2BA09"/>
<dbReference type="InterPro" id="IPR036400">
    <property type="entry name" value="Cyt_B5-like_heme/steroid_sf"/>
</dbReference>
<dbReference type="Proteomes" id="UP000309117">
    <property type="component" value="Unassembled WGS sequence"/>
</dbReference>
<dbReference type="InterPro" id="IPR001199">
    <property type="entry name" value="Cyt_B5-like_heme/steroid-bd"/>
</dbReference>
<dbReference type="RefSeq" id="WP_004039783.1">
    <property type="nucleotide sequence ID" value="NZ_AQFR02000003.1"/>
</dbReference>
<accession>A0A4S2BA09</accession>
<comment type="caution">
    <text evidence="2">The sequence shown here is derived from an EMBL/GenBank/DDBJ whole genome shotgun (WGS) entry which is preliminary data.</text>
</comment>